<dbReference type="GO" id="GO:0016491">
    <property type="term" value="F:oxidoreductase activity"/>
    <property type="evidence" value="ECO:0007669"/>
    <property type="project" value="UniProtKB-KW"/>
</dbReference>
<dbReference type="InterPro" id="IPR023210">
    <property type="entry name" value="NADP_OxRdtase_dom"/>
</dbReference>
<name>A0A484FFX7_COLOR</name>
<accession>A0A484FFX7</accession>
<dbReference type="Gene3D" id="3.20.20.100">
    <property type="entry name" value="NADP-dependent oxidoreductase domain"/>
    <property type="match status" value="1"/>
</dbReference>
<dbReference type="PANTHER" id="PTHR43364:SF2">
    <property type="entry name" value="ARYL-ALCOHOL DEHYDROGENASE AAD10-RELATED"/>
    <property type="match status" value="1"/>
</dbReference>
<dbReference type="InterPro" id="IPR050523">
    <property type="entry name" value="AKR_Detox_Biosynth"/>
</dbReference>
<feature type="domain" description="NADP-dependent oxidoreductase" evidence="3">
    <location>
        <begin position="31"/>
        <end position="154"/>
    </location>
</feature>
<sequence length="155" mass="17253">MSSFLAPAPEPATELGRLRVLFPTAGIRVSPLALGAMSIGEAWADAMGAMDKPQSFKLIYAFFESGGNFIDTANGYQNGESESESESWIGEWMRERGNRDRVVIAKKYSSDYQAYVYSKGNTANLIRNHRRSLHLSVLASLAKLQTDFVDILYLY</sequence>
<dbReference type="Pfam" id="PF00248">
    <property type="entry name" value="Aldo_ket_red"/>
    <property type="match status" value="1"/>
</dbReference>
<evidence type="ECO:0000313" key="4">
    <source>
        <dbReference type="EMBL" id="TDZ16748.1"/>
    </source>
</evidence>
<reference evidence="5" key="1">
    <citation type="journal article" date="2013" name="New Phytol.">
        <title>Comparative genomic and transcriptomic analyses reveal the hemibiotrophic stage shift of Colletotrichum fungi.</title>
        <authorList>
            <person name="Gan P."/>
            <person name="Ikeda K."/>
            <person name="Irieda H."/>
            <person name="Narusaka M."/>
            <person name="O'Connell R.J."/>
            <person name="Narusaka Y."/>
            <person name="Takano Y."/>
            <person name="Kubo Y."/>
            <person name="Shirasu K."/>
        </authorList>
    </citation>
    <scope>NUCLEOTIDE SEQUENCE [LARGE SCALE GENOMIC DNA]</scope>
    <source>
        <strain evidence="5">104-T / ATCC 96160 / CBS 514.97 / LARS 414 / MAFF 240422</strain>
    </source>
</reference>
<dbReference type="Proteomes" id="UP000014480">
    <property type="component" value="Unassembled WGS sequence"/>
</dbReference>
<dbReference type="STRING" id="1213857.A0A484FFX7"/>
<comment type="caution">
    <text evidence="4">The sequence shown here is derived from an EMBL/GenBank/DDBJ whole genome shotgun (WGS) entry which is preliminary data.</text>
</comment>
<comment type="similarity">
    <text evidence="2">Belongs to the aldo/keto reductase family. Aldo/keto reductase 2 subfamily.</text>
</comment>
<organism evidence="4 5">
    <name type="scientific">Colletotrichum orbiculare (strain 104-T / ATCC 96160 / CBS 514.97 / LARS 414 / MAFF 240422)</name>
    <name type="common">Cucumber anthracnose fungus</name>
    <name type="synonym">Colletotrichum lagenarium</name>
    <dbReference type="NCBI Taxonomy" id="1213857"/>
    <lineage>
        <taxon>Eukaryota</taxon>
        <taxon>Fungi</taxon>
        <taxon>Dikarya</taxon>
        <taxon>Ascomycota</taxon>
        <taxon>Pezizomycotina</taxon>
        <taxon>Sordariomycetes</taxon>
        <taxon>Hypocreomycetidae</taxon>
        <taxon>Glomerellales</taxon>
        <taxon>Glomerellaceae</taxon>
        <taxon>Colletotrichum</taxon>
        <taxon>Colletotrichum orbiculare species complex</taxon>
    </lineage>
</organism>
<protein>
    <submittedName>
        <fullName evidence="4">Aryl-alcohol dehydrogenase AAD6</fullName>
    </submittedName>
</protein>
<evidence type="ECO:0000256" key="2">
    <source>
        <dbReference type="ARBA" id="ARBA00038157"/>
    </source>
</evidence>
<evidence type="ECO:0000256" key="1">
    <source>
        <dbReference type="ARBA" id="ARBA00023002"/>
    </source>
</evidence>
<evidence type="ECO:0000313" key="5">
    <source>
        <dbReference type="Proteomes" id="UP000014480"/>
    </source>
</evidence>
<dbReference type="PANTHER" id="PTHR43364">
    <property type="entry name" value="NADH-SPECIFIC METHYLGLYOXAL REDUCTASE-RELATED"/>
    <property type="match status" value="1"/>
</dbReference>
<dbReference type="AlphaFoldDB" id="A0A484FFX7"/>
<dbReference type="EMBL" id="AMCV02000033">
    <property type="protein sequence ID" value="TDZ16748.1"/>
    <property type="molecule type" value="Genomic_DNA"/>
</dbReference>
<dbReference type="SUPFAM" id="SSF51430">
    <property type="entry name" value="NAD(P)-linked oxidoreductase"/>
    <property type="match status" value="1"/>
</dbReference>
<keyword evidence="1" id="KW-0560">Oxidoreductase</keyword>
<reference evidence="5" key="2">
    <citation type="journal article" date="2019" name="Mol. Plant Microbe Interact.">
        <title>Genome sequence resources for four phytopathogenic fungi from the Colletotrichum orbiculare species complex.</title>
        <authorList>
            <person name="Gan P."/>
            <person name="Tsushima A."/>
            <person name="Narusaka M."/>
            <person name="Narusaka Y."/>
            <person name="Takano Y."/>
            <person name="Kubo Y."/>
            <person name="Shirasu K."/>
        </authorList>
    </citation>
    <scope>GENOME REANNOTATION</scope>
    <source>
        <strain evidence="5">104-T / ATCC 96160 / CBS 514.97 / LARS 414 / MAFF 240422</strain>
    </source>
</reference>
<dbReference type="OrthoDB" id="48988at2759"/>
<proteinExistence type="inferred from homology"/>
<gene>
    <name evidence="4" type="primary">AAD6</name>
    <name evidence="4" type="ORF">Cob_v010328</name>
</gene>
<dbReference type="InterPro" id="IPR036812">
    <property type="entry name" value="NAD(P)_OxRdtase_dom_sf"/>
</dbReference>
<evidence type="ECO:0000259" key="3">
    <source>
        <dbReference type="Pfam" id="PF00248"/>
    </source>
</evidence>
<keyword evidence="5" id="KW-1185">Reference proteome</keyword>